<keyword evidence="9 12" id="KW-0274">FAD</keyword>
<dbReference type="GO" id="GO:0004729">
    <property type="term" value="F:oxygen-dependent protoporphyrinogen oxidase activity"/>
    <property type="evidence" value="ECO:0007669"/>
    <property type="project" value="UniProtKB-UniRule"/>
</dbReference>
<evidence type="ECO:0000256" key="11">
    <source>
        <dbReference type="ARBA" id="ARBA00023133"/>
    </source>
</evidence>
<comment type="pathway">
    <text evidence="4 12">Porphyrin-containing compound metabolism; protoheme biosynthesis.</text>
</comment>
<dbReference type="EC" id="1.3.3.15" evidence="6 12"/>
<comment type="subcellular location">
    <subcellularLocation>
        <location evidence="12">Cytoplasm</location>
    </subcellularLocation>
</comment>
<evidence type="ECO:0000256" key="2">
    <source>
        <dbReference type="ARBA" id="ARBA00001974"/>
    </source>
</evidence>
<dbReference type="GO" id="GO:0005737">
    <property type="term" value="C:cytoplasm"/>
    <property type="evidence" value="ECO:0007669"/>
    <property type="project" value="UniProtKB-SubCell"/>
</dbReference>
<dbReference type="UniPathway" id="UPA00252"/>
<evidence type="ECO:0000256" key="4">
    <source>
        <dbReference type="ARBA" id="ARBA00004744"/>
    </source>
</evidence>
<keyword evidence="15" id="KW-1185">Reference proteome</keyword>
<keyword evidence="10 12" id="KW-0560">Oxidoreductase</keyword>
<keyword evidence="8 12" id="KW-0285">Flavoprotein</keyword>
<keyword evidence="11 12" id="KW-0350">Heme biosynthesis</keyword>
<dbReference type="Gene3D" id="3.90.660.20">
    <property type="entry name" value="Protoporphyrinogen oxidase, mitochondrial, domain 2"/>
    <property type="match status" value="1"/>
</dbReference>
<reference evidence="14 15" key="1">
    <citation type="submission" date="2019-08" db="EMBL/GenBank/DDBJ databases">
        <title>In-depth cultivation of the pig gut microbiome towards novel bacterial diversity and tailored functional studies.</title>
        <authorList>
            <person name="Wylensek D."/>
            <person name="Hitch T.C.A."/>
            <person name="Clavel T."/>
        </authorList>
    </citation>
    <scope>NUCLEOTIDE SEQUENCE [LARGE SCALE GENOMIC DNA]</scope>
    <source>
        <strain evidence="14 15">WCA-380-WT-3A</strain>
    </source>
</reference>
<proteinExistence type="inferred from homology"/>
<evidence type="ECO:0000313" key="15">
    <source>
        <dbReference type="Proteomes" id="UP000466104"/>
    </source>
</evidence>
<organism evidence="14 15">
    <name type="scientific">Cutibacterium porci</name>
    <dbReference type="NCBI Taxonomy" id="2605781"/>
    <lineage>
        <taxon>Bacteria</taxon>
        <taxon>Bacillati</taxon>
        <taxon>Actinomycetota</taxon>
        <taxon>Actinomycetes</taxon>
        <taxon>Propionibacteriales</taxon>
        <taxon>Propionibacteriaceae</taxon>
        <taxon>Cutibacterium</taxon>
    </lineage>
</organism>
<evidence type="ECO:0000313" key="14">
    <source>
        <dbReference type="EMBL" id="MSS46325.1"/>
    </source>
</evidence>
<comment type="catalytic activity">
    <reaction evidence="1">
        <text>coproporphyrinogen III + 3 O2 = coproporphyrin III + 3 H2O2</text>
        <dbReference type="Rhea" id="RHEA:43436"/>
        <dbReference type="ChEBI" id="CHEBI:15379"/>
        <dbReference type="ChEBI" id="CHEBI:16240"/>
        <dbReference type="ChEBI" id="CHEBI:57309"/>
        <dbReference type="ChEBI" id="CHEBI:131725"/>
        <dbReference type="EC" id="1.3.3.15"/>
    </reaction>
    <physiologicalReaction direction="left-to-right" evidence="1">
        <dbReference type="Rhea" id="RHEA:43437"/>
    </physiologicalReaction>
</comment>
<dbReference type="SUPFAM" id="SSF51905">
    <property type="entry name" value="FAD/NAD(P)-binding domain"/>
    <property type="match status" value="1"/>
</dbReference>
<evidence type="ECO:0000256" key="12">
    <source>
        <dbReference type="RuleBase" id="RU364052"/>
    </source>
</evidence>
<evidence type="ECO:0000259" key="13">
    <source>
        <dbReference type="Pfam" id="PF01593"/>
    </source>
</evidence>
<comment type="similarity">
    <text evidence="5 12">Belongs to the protoporphyrinogen/coproporphyrinogen oxidase family. Coproporphyrinogen III oxidase subfamily.</text>
</comment>
<comment type="caution">
    <text evidence="14">The sequence shown here is derived from an EMBL/GenBank/DDBJ whole genome shotgun (WGS) entry which is preliminary data.</text>
</comment>
<sequence>MAVIGAGMTGLTAAHHLQSHGYRPVVLESGQGVGGQVRSRRLGSNVVEMGAEAVPLRAPGVAALVEELGLADSMRHPAPGRTLLSSRRGVVEMPAGVTPVGPTKFLPTITSRILSPAGLLRAGLEPFNTRPHPDDVSVGQFITESFGDEVGRAIVDPLLGGIHAADLNTFSLAVAAPALAQTVKKGDSIIAGTLKRNATGWWSRIRHRSQRSNLHTPAMATWRHGLVRLPEALAETLTVHTNTRATGIRQVGHEWVIDVTGPHGIGSVAVDEVIIATPAKVAAALLAIASPPASDLLLRCESTTVATLVMRTDPVDHPIATSQTWFIGSAWSPLVRQVTNLSTKWHLSEPTFRITMGRQGGTPIDNVSDDDLVTMTVAELKRLGLTLTPRDYVVERHRGAMPQPAPGHRERMTQLATILDGTGLHVGGAGIDGAGVGTAIVAGRRLARRITSKEDNS</sequence>
<dbReference type="InterPro" id="IPR004572">
    <property type="entry name" value="Protoporphyrinogen_oxidase"/>
</dbReference>
<feature type="domain" description="Amine oxidase" evidence="13">
    <location>
        <begin position="8"/>
        <end position="450"/>
    </location>
</feature>
<evidence type="ECO:0000256" key="1">
    <source>
        <dbReference type="ARBA" id="ARBA00001755"/>
    </source>
</evidence>
<dbReference type="PANTHER" id="PTHR42923:SF3">
    <property type="entry name" value="PROTOPORPHYRINOGEN OXIDASE"/>
    <property type="match status" value="1"/>
</dbReference>
<dbReference type="InterPro" id="IPR050464">
    <property type="entry name" value="Zeta_carotene_desat/Oxidored"/>
</dbReference>
<gene>
    <name evidence="14" type="primary">hemG</name>
    <name evidence="14" type="ORF">FYJ43_09905</name>
</gene>
<dbReference type="EMBL" id="VUMG01000003">
    <property type="protein sequence ID" value="MSS46325.1"/>
    <property type="molecule type" value="Genomic_DNA"/>
</dbReference>
<dbReference type="InterPro" id="IPR002937">
    <property type="entry name" value="Amino_oxidase"/>
</dbReference>
<comment type="cofactor">
    <cofactor evidence="2 12">
        <name>FAD</name>
        <dbReference type="ChEBI" id="CHEBI:57692"/>
    </cofactor>
</comment>
<dbReference type="InterPro" id="IPR036188">
    <property type="entry name" value="FAD/NAD-bd_sf"/>
</dbReference>
<comment type="function">
    <text evidence="3 12">Involved in coproporphyrin-dependent heme b biosynthesis. Catalyzes the oxidation of coproporphyrinogen III to coproporphyrin III.</text>
</comment>
<dbReference type="PANTHER" id="PTHR42923">
    <property type="entry name" value="PROTOPORPHYRINOGEN OXIDASE"/>
    <property type="match status" value="1"/>
</dbReference>
<name>A0A7K0J8Q3_9ACTN</name>
<evidence type="ECO:0000256" key="3">
    <source>
        <dbReference type="ARBA" id="ARBA00002185"/>
    </source>
</evidence>
<evidence type="ECO:0000256" key="9">
    <source>
        <dbReference type="ARBA" id="ARBA00022827"/>
    </source>
</evidence>
<dbReference type="Gene3D" id="1.10.3110.10">
    <property type="entry name" value="protoporphyrinogen ix oxidase, domain 3"/>
    <property type="match status" value="1"/>
</dbReference>
<evidence type="ECO:0000256" key="10">
    <source>
        <dbReference type="ARBA" id="ARBA00023002"/>
    </source>
</evidence>
<evidence type="ECO:0000256" key="7">
    <source>
        <dbReference type="ARBA" id="ARBA00019046"/>
    </source>
</evidence>
<dbReference type="Proteomes" id="UP000466104">
    <property type="component" value="Unassembled WGS sequence"/>
</dbReference>
<accession>A0A7K0J8Q3</accession>
<dbReference type="GO" id="GO:0006783">
    <property type="term" value="P:heme biosynthetic process"/>
    <property type="evidence" value="ECO:0007669"/>
    <property type="project" value="UniProtKB-UniRule"/>
</dbReference>
<evidence type="ECO:0000256" key="5">
    <source>
        <dbReference type="ARBA" id="ARBA00008310"/>
    </source>
</evidence>
<dbReference type="NCBIfam" id="TIGR00562">
    <property type="entry name" value="proto_IX_ox"/>
    <property type="match status" value="1"/>
</dbReference>
<dbReference type="Gene3D" id="3.50.50.60">
    <property type="entry name" value="FAD/NAD(P)-binding domain"/>
    <property type="match status" value="1"/>
</dbReference>
<dbReference type="Pfam" id="PF01593">
    <property type="entry name" value="Amino_oxidase"/>
    <property type="match status" value="1"/>
</dbReference>
<protein>
    <recommendedName>
        <fullName evidence="7 12">Coproporphyrinogen III oxidase</fullName>
        <ecNumber evidence="6 12">1.3.3.15</ecNumber>
    </recommendedName>
</protein>
<evidence type="ECO:0000256" key="8">
    <source>
        <dbReference type="ARBA" id="ARBA00022630"/>
    </source>
</evidence>
<evidence type="ECO:0000256" key="6">
    <source>
        <dbReference type="ARBA" id="ARBA00012402"/>
    </source>
</evidence>
<keyword evidence="12" id="KW-0963">Cytoplasm</keyword>
<dbReference type="AlphaFoldDB" id="A0A7K0J8Q3"/>